<dbReference type="InterPro" id="IPR050478">
    <property type="entry name" value="Ethylene_sulfur-biosynth"/>
</dbReference>
<evidence type="ECO:0000256" key="1">
    <source>
        <dbReference type="ARBA" id="ARBA00022898"/>
    </source>
</evidence>
<comment type="cofactor">
    <cofactor evidence="2">
        <name>pyridoxal 5'-phosphate</name>
        <dbReference type="ChEBI" id="CHEBI:597326"/>
    </cofactor>
</comment>
<dbReference type="EMBL" id="FQVN01000015">
    <property type="protein sequence ID" value="SHG87596.1"/>
    <property type="molecule type" value="Genomic_DNA"/>
</dbReference>
<keyword evidence="6" id="KW-1185">Reference proteome</keyword>
<dbReference type="Proteomes" id="UP000184501">
    <property type="component" value="Unassembled WGS sequence"/>
</dbReference>
<dbReference type="InterPro" id="IPR015422">
    <property type="entry name" value="PyrdxlP-dep_Trfase_small"/>
</dbReference>
<dbReference type="STRING" id="2017.SAMN05444320_115104"/>
<dbReference type="SUPFAM" id="SSF53383">
    <property type="entry name" value="PLP-dependent transferases"/>
    <property type="match status" value="1"/>
</dbReference>
<accession>A0A1M5NDA8</accession>
<keyword evidence="3" id="KW-0175">Coiled coil</keyword>
<dbReference type="GO" id="GO:0008483">
    <property type="term" value="F:transaminase activity"/>
    <property type="evidence" value="ECO:0007669"/>
    <property type="project" value="UniProtKB-KW"/>
</dbReference>
<evidence type="ECO:0000313" key="5">
    <source>
        <dbReference type="EMBL" id="SHG87596.1"/>
    </source>
</evidence>
<evidence type="ECO:0000256" key="2">
    <source>
        <dbReference type="RuleBase" id="RU000481"/>
    </source>
</evidence>
<dbReference type="InterPro" id="IPR004838">
    <property type="entry name" value="NHTrfase_class1_PyrdxlP-BS"/>
</dbReference>
<name>A0A1M5NDA8_STRHI</name>
<dbReference type="InterPro" id="IPR015424">
    <property type="entry name" value="PyrdxlP-dep_Trfase"/>
</dbReference>
<reference evidence="5 6" key="1">
    <citation type="submission" date="2016-11" db="EMBL/GenBank/DDBJ databases">
        <authorList>
            <person name="Jaros S."/>
            <person name="Januszkiewicz K."/>
            <person name="Wedrychowicz H."/>
        </authorList>
    </citation>
    <scope>NUCLEOTIDE SEQUENCE [LARGE SCALE GENOMIC DNA]</scope>
    <source>
        <strain evidence="5 6">DSM 44523</strain>
    </source>
</reference>
<dbReference type="EC" id="2.6.1.-" evidence="2"/>
<dbReference type="Gene3D" id="3.40.640.10">
    <property type="entry name" value="Type I PLP-dependent aspartate aminotransferase-like (Major domain)"/>
    <property type="match status" value="1"/>
</dbReference>
<feature type="coiled-coil region" evidence="3">
    <location>
        <begin position="167"/>
        <end position="194"/>
    </location>
</feature>
<gene>
    <name evidence="5" type="ORF">SAMN05444320_115104</name>
</gene>
<organism evidence="5 6">
    <name type="scientific">Streptoalloteichus hindustanus</name>
    <dbReference type="NCBI Taxonomy" id="2017"/>
    <lineage>
        <taxon>Bacteria</taxon>
        <taxon>Bacillati</taxon>
        <taxon>Actinomycetota</taxon>
        <taxon>Actinomycetes</taxon>
        <taxon>Pseudonocardiales</taxon>
        <taxon>Pseudonocardiaceae</taxon>
        <taxon>Streptoalloteichus</taxon>
    </lineage>
</organism>
<evidence type="ECO:0000256" key="3">
    <source>
        <dbReference type="SAM" id="Coils"/>
    </source>
</evidence>
<sequence>MTSSPRSTATLDRPELSSAELVALTSVPDAEQRLVQYVDLLREKGIEPPTNLSVAENVLLYPEHLKPYVFRNLPAVPERSIKYAPPMGSEALRKRMATLFRDSFDITVDHRNIYATCGVSSALECIALALREGGVLRAGDAVMLPAPCWQGFRWSFQQRPELHCVGVDLLEAGAERFELTLEDIKREYRNDKHRPPKLLVLTNPHNPLGVNYDEDLLEEIYRWVLDETDMHVISDEIYRHSQVEDAHPDFVSAFALRAYRDASKEKRARVHLVWGFAKDFGLSGFRLGFVVSTSPLVRRAMQGSDRPADEWKSLSWFSPFDSLKQHLFGHLLKAKIGDEDFATRAMADYRGLLTAAYREVVGALREQGIPHVHRQNGNPGVFCWLDLRDHLPDSSRVNGSSLAADPVFGGEYGYWVDEPEQQLAKDIADNARVLLLPGRTLFCHWPGYFRLCYTAEETSKVCDAVERVGEYLRSRS</sequence>
<keyword evidence="2 5" id="KW-0032">Aminotransferase</keyword>
<dbReference type="PANTHER" id="PTHR43795">
    <property type="entry name" value="BIFUNCTIONAL ASPARTATE AMINOTRANSFERASE AND GLUTAMATE/ASPARTATE-PREPHENATE AMINOTRANSFERASE-RELATED"/>
    <property type="match status" value="1"/>
</dbReference>
<dbReference type="AlphaFoldDB" id="A0A1M5NDA8"/>
<evidence type="ECO:0000259" key="4">
    <source>
        <dbReference type="Pfam" id="PF00155"/>
    </source>
</evidence>
<dbReference type="InterPro" id="IPR004839">
    <property type="entry name" value="Aminotransferase_I/II_large"/>
</dbReference>
<dbReference type="InterPro" id="IPR015421">
    <property type="entry name" value="PyrdxlP-dep_Trfase_major"/>
</dbReference>
<feature type="domain" description="Aminotransferase class I/classII large" evidence="4">
    <location>
        <begin position="82"/>
        <end position="464"/>
    </location>
</feature>
<dbReference type="RefSeq" id="WP_083960295.1">
    <property type="nucleotide sequence ID" value="NZ_FQVN01000015.1"/>
</dbReference>
<keyword evidence="1" id="KW-0663">Pyridoxal phosphate</keyword>
<dbReference type="OrthoDB" id="2192472at2"/>
<keyword evidence="2 5" id="KW-0808">Transferase</keyword>
<dbReference type="Pfam" id="PF00155">
    <property type="entry name" value="Aminotran_1_2"/>
    <property type="match status" value="1"/>
</dbReference>
<dbReference type="PROSITE" id="PS00105">
    <property type="entry name" value="AA_TRANSFER_CLASS_1"/>
    <property type="match status" value="1"/>
</dbReference>
<protein>
    <recommendedName>
        <fullName evidence="2">Aminotransferase</fullName>
        <ecNumber evidence="2">2.6.1.-</ecNumber>
    </recommendedName>
</protein>
<comment type="similarity">
    <text evidence="2">Belongs to the class-I pyridoxal-phosphate-dependent aminotransferase family.</text>
</comment>
<dbReference type="GO" id="GO:0006520">
    <property type="term" value="P:amino acid metabolic process"/>
    <property type="evidence" value="ECO:0007669"/>
    <property type="project" value="TreeGrafter"/>
</dbReference>
<dbReference type="GO" id="GO:0030170">
    <property type="term" value="F:pyridoxal phosphate binding"/>
    <property type="evidence" value="ECO:0007669"/>
    <property type="project" value="InterPro"/>
</dbReference>
<dbReference type="CDD" id="cd00609">
    <property type="entry name" value="AAT_like"/>
    <property type="match status" value="1"/>
</dbReference>
<dbReference type="PANTHER" id="PTHR43795:SF39">
    <property type="entry name" value="AMINOTRANSFERASE CLASS I_CLASSII DOMAIN-CONTAINING PROTEIN"/>
    <property type="match status" value="1"/>
</dbReference>
<proteinExistence type="inferred from homology"/>
<evidence type="ECO:0000313" key="6">
    <source>
        <dbReference type="Proteomes" id="UP000184501"/>
    </source>
</evidence>
<dbReference type="Gene3D" id="3.90.1150.10">
    <property type="entry name" value="Aspartate Aminotransferase, domain 1"/>
    <property type="match status" value="1"/>
</dbReference>
<dbReference type="PRINTS" id="PR00753">
    <property type="entry name" value="ACCSYNTHASE"/>
</dbReference>